<dbReference type="Pfam" id="PF23598">
    <property type="entry name" value="LRR_14"/>
    <property type="match status" value="1"/>
</dbReference>
<dbReference type="Proteomes" id="UP001151699">
    <property type="component" value="Chromosome B"/>
</dbReference>
<dbReference type="SMART" id="SM00228">
    <property type="entry name" value="PDZ"/>
    <property type="match status" value="1"/>
</dbReference>
<comment type="similarity">
    <text evidence="1">Belongs to the LAP (LRR and PDZ) protein family.</text>
</comment>
<keyword evidence="3" id="KW-0677">Repeat</keyword>
<dbReference type="InterPro" id="IPR036034">
    <property type="entry name" value="PDZ_sf"/>
</dbReference>
<dbReference type="AlphaFoldDB" id="A0A9Q0N188"/>
<comment type="caution">
    <text evidence="6">The sequence shown here is derived from an EMBL/GenBank/DDBJ whole genome shotgun (WGS) entry which is preliminary data.</text>
</comment>
<evidence type="ECO:0000313" key="6">
    <source>
        <dbReference type="EMBL" id="KAJ6641764.1"/>
    </source>
</evidence>
<dbReference type="GO" id="GO:0019901">
    <property type="term" value="F:protein kinase binding"/>
    <property type="evidence" value="ECO:0007669"/>
    <property type="project" value="TreeGrafter"/>
</dbReference>
<evidence type="ECO:0000259" key="5">
    <source>
        <dbReference type="PROSITE" id="PS50106"/>
    </source>
</evidence>
<feature type="compositionally biased region" description="Polar residues" evidence="4">
    <location>
        <begin position="858"/>
        <end position="876"/>
    </location>
</feature>
<dbReference type="CDD" id="cd00136">
    <property type="entry name" value="PDZ_canonical"/>
    <property type="match status" value="1"/>
</dbReference>
<evidence type="ECO:0000256" key="2">
    <source>
        <dbReference type="ARBA" id="ARBA00022614"/>
    </source>
</evidence>
<dbReference type="Pfam" id="PF13855">
    <property type="entry name" value="LRR_8"/>
    <property type="match status" value="2"/>
</dbReference>
<dbReference type="InterPro" id="IPR003591">
    <property type="entry name" value="Leu-rich_rpt_typical-subtyp"/>
</dbReference>
<sequence length="1003" mass="113521">MPWWTCFNCINLKNPDDVLTLDFSHCLLYDVPPDVFQYERTLEELFLNSNRINDLPRQLFYCHELKHLHLNDNEIAEIPSAIGSLVNLQSINLSRNALTTVADQIKSCKHLVRLDLSVNSLERLPDAITSLITLQELYLNDTFLEFLPANFGRLTNLRILELRDNSLMTLPKSISRLINLSRIDIGSNEFTELPEVIGQLTNLTELWIDNNRIRRISSNVDNLRKLVHFEASNNLLTHLPNECCNWSKLQELSISSNELEQLPQAIGDMKSLIALKVDENQLQELPESISQLECLEELMVSHNDLFRLPPSIGLLRKLRFLTADENFLRTLPNEICSCINLTILSVRGNKLTNIPQDIGHLSNLKVINVVNNFLTYLPVSLLNLTQLSALWISDNQGQPLMPLQKEFGAGQIVHLTCYLLPQNVTSLVHDSSEDKDDNEAIASSHTTHQAVMVDPSMEKRRICFASDPVVSVEQNGRLMRSPTPYPKELRVLAKYAKNIQKSNFNDYAHIEGIQETKNPEASVEIKEALVTANPSVKLNDHIHNGSYSGVEHEPLLTQHNPAYPHNAADVHLMLQSHPSAQSDEIDGAQANEYFYVKKPSSQAIQTNYENINMCNNLYVTHPSNSQSESTLSFDQRYPSGLRTSVTNSLISENLTSSEADPLNANYQPYHLPRSPQCFITSNNRTEHMPIDHHQNGYVMYPMQLQHSMNQPEQHYHVQRNMEPIYYAKNNQPADGLYSKETTWPSQIPANSNGLAKLSPHGPHSPHIETMSTRAPSILKPPPYTYAKAFTRMTPNDLMLYESFRNKTLNKVDGCDEVDGHDNVNNCNNDNDNGILQSPNETDSNQNEEPHSEAISEVSVESPNTENVNGDHNNFTNFSMRNEKDILPKNGRSAKPWMFGVHKNPKVVSLQERKQRCEDNVYYDFQLQLSVPKETEVGFNIIEVQNEGIFVNDVNNASAASRLLKKMDKILELDGVDCTSISLKEASTVLSNSGPILNIMISRK</sequence>
<evidence type="ECO:0000256" key="4">
    <source>
        <dbReference type="SAM" id="MobiDB-lite"/>
    </source>
</evidence>
<dbReference type="InterPro" id="IPR001611">
    <property type="entry name" value="Leu-rich_rpt"/>
</dbReference>
<accession>A0A9Q0N188</accession>
<dbReference type="SMART" id="SM00369">
    <property type="entry name" value="LRR_TYP"/>
    <property type="match status" value="14"/>
</dbReference>
<organism evidence="6 7">
    <name type="scientific">Pseudolycoriella hygida</name>
    <dbReference type="NCBI Taxonomy" id="35572"/>
    <lineage>
        <taxon>Eukaryota</taxon>
        <taxon>Metazoa</taxon>
        <taxon>Ecdysozoa</taxon>
        <taxon>Arthropoda</taxon>
        <taxon>Hexapoda</taxon>
        <taxon>Insecta</taxon>
        <taxon>Pterygota</taxon>
        <taxon>Neoptera</taxon>
        <taxon>Endopterygota</taxon>
        <taxon>Diptera</taxon>
        <taxon>Nematocera</taxon>
        <taxon>Sciaroidea</taxon>
        <taxon>Sciaridae</taxon>
        <taxon>Pseudolycoriella</taxon>
    </lineage>
</organism>
<protein>
    <submittedName>
        <fullName evidence="6">Protein lap1</fullName>
    </submittedName>
</protein>
<feature type="domain" description="PDZ" evidence="5">
    <location>
        <begin position="925"/>
        <end position="1003"/>
    </location>
</feature>
<feature type="region of interest" description="Disordered" evidence="4">
    <location>
        <begin position="822"/>
        <end position="876"/>
    </location>
</feature>
<dbReference type="GO" id="GO:0098887">
    <property type="term" value="P:neurotransmitter receptor transport, endosome to postsynaptic membrane"/>
    <property type="evidence" value="ECO:0007669"/>
    <property type="project" value="TreeGrafter"/>
</dbReference>
<dbReference type="GO" id="GO:0005912">
    <property type="term" value="C:adherens junction"/>
    <property type="evidence" value="ECO:0007669"/>
    <property type="project" value="TreeGrafter"/>
</dbReference>
<dbReference type="InterPro" id="IPR055414">
    <property type="entry name" value="LRR_R13L4/SHOC2-like"/>
</dbReference>
<dbReference type="OrthoDB" id="676979at2759"/>
<dbReference type="SUPFAM" id="SSF50156">
    <property type="entry name" value="PDZ domain-like"/>
    <property type="match status" value="1"/>
</dbReference>
<dbReference type="PANTHER" id="PTHR23119">
    <property type="entry name" value="DISCS LARGE"/>
    <property type="match status" value="1"/>
</dbReference>
<dbReference type="GO" id="GO:0098609">
    <property type="term" value="P:cell-cell adhesion"/>
    <property type="evidence" value="ECO:0007669"/>
    <property type="project" value="TreeGrafter"/>
</dbReference>
<dbReference type="GO" id="GO:0014069">
    <property type="term" value="C:postsynaptic density"/>
    <property type="evidence" value="ECO:0007669"/>
    <property type="project" value="TreeGrafter"/>
</dbReference>
<dbReference type="SUPFAM" id="SSF52058">
    <property type="entry name" value="L domain-like"/>
    <property type="match status" value="1"/>
</dbReference>
<dbReference type="GO" id="GO:0045197">
    <property type="term" value="P:establishment or maintenance of epithelial cell apical/basal polarity"/>
    <property type="evidence" value="ECO:0007669"/>
    <property type="project" value="TreeGrafter"/>
</dbReference>
<evidence type="ECO:0000256" key="1">
    <source>
        <dbReference type="ARBA" id="ARBA00007772"/>
    </source>
</evidence>
<dbReference type="GO" id="GO:0043113">
    <property type="term" value="P:receptor clustering"/>
    <property type="evidence" value="ECO:0007669"/>
    <property type="project" value="TreeGrafter"/>
</dbReference>
<reference evidence="6" key="1">
    <citation type="submission" date="2022-07" db="EMBL/GenBank/DDBJ databases">
        <authorList>
            <person name="Trinca V."/>
            <person name="Uliana J.V.C."/>
            <person name="Torres T.T."/>
            <person name="Ward R.J."/>
            <person name="Monesi N."/>
        </authorList>
    </citation>
    <scope>NUCLEOTIDE SEQUENCE</scope>
    <source>
        <strain evidence="6">HSMRA1968</strain>
        <tissue evidence="6">Whole embryos</tissue>
    </source>
</reference>
<dbReference type="GO" id="GO:0016323">
    <property type="term" value="C:basolateral plasma membrane"/>
    <property type="evidence" value="ECO:0007669"/>
    <property type="project" value="TreeGrafter"/>
</dbReference>
<keyword evidence="2" id="KW-0433">Leucine-rich repeat</keyword>
<keyword evidence="7" id="KW-1185">Reference proteome</keyword>
<dbReference type="GO" id="GO:0045211">
    <property type="term" value="C:postsynaptic membrane"/>
    <property type="evidence" value="ECO:0007669"/>
    <property type="project" value="TreeGrafter"/>
</dbReference>
<feature type="region of interest" description="Disordered" evidence="4">
    <location>
        <begin position="429"/>
        <end position="449"/>
    </location>
</feature>
<evidence type="ECO:0000313" key="7">
    <source>
        <dbReference type="Proteomes" id="UP001151699"/>
    </source>
</evidence>
<dbReference type="PROSITE" id="PS50106">
    <property type="entry name" value="PDZ"/>
    <property type="match status" value="1"/>
</dbReference>
<dbReference type="SMART" id="SM00364">
    <property type="entry name" value="LRR_BAC"/>
    <property type="match status" value="13"/>
</dbReference>
<dbReference type="Gene3D" id="2.30.42.10">
    <property type="match status" value="1"/>
</dbReference>
<dbReference type="InterPro" id="IPR050614">
    <property type="entry name" value="Synaptic_Scaffolding_LAP-MAGUK"/>
</dbReference>
<dbReference type="PANTHER" id="PTHR23119:SF50">
    <property type="entry name" value="PDZ DOMAIN-CONTAINING PROTEIN"/>
    <property type="match status" value="1"/>
</dbReference>
<dbReference type="InterPro" id="IPR001478">
    <property type="entry name" value="PDZ"/>
</dbReference>
<dbReference type="SMART" id="SM00365">
    <property type="entry name" value="LRR_SD22"/>
    <property type="match status" value="3"/>
</dbReference>
<proteinExistence type="inferred from homology"/>
<evidence type="ECO:0000256" key="3">
    <source>
        <dbReference type="ARBA" id="ARBA00022737"/>
    </source>
</evidence>
<dbReference type="PROSITE" id="PS51450">
    <property type="entry name" value="LRR"/>
    <property type="match status" value="3"/>
</dbReference>
<gene>
    <name evidence="6" type="primary">Lap1</name>
    <name evidence="6" type="ORF">Bhyg_06707</name>
</gene>
<feature type="compositionally biased region" description="Low complexity" evidence="4">
    <location>
        <begin position="822"/>
        <end position="832"/>
    </location>
</feature>
<dbReference type="SUPFAM" id="SSF52075">
    <property type="entry name" value="Outer arm dynein light chain 1"/>
    <property type="match status" value="1"/>
</dbReference>
<dbReference type="FunFam" id="3.80.10.10:FF:000013">
    <property type="entry name" value="Erbin isoform 7"/>
    <property type="match status" value="1"/>
</dbReference>
<feature type="compositionally biased region" description="Polar residues" evidence="4">
    <location>
        <begin position="833"/>
        <end position="846"/>
    </location>
</feature>
<dbReference type="GO" id="GO:0098968">
    <property type="term" value="P:neurotransmitter receptor transport postsynaptic membrane to endosome"/>
    <property type="evidence" value="ECO:0007669"/>
    <property type="project" value="TreeGrafter"/>
</dbReference>
<dbReference type="Gene3D" id="3.80.10.10">
    <property type="entry name" value="Ribonuclease Inhibitor"/>
    <property type="match status" value="4"/>
</dbReference>
<dbReference type="EMBL" id="WJQU01000002">
    <property type="protein sequence ID" value="KAJ6641764.1"/>
    <property type="molecule type" value="Genomic_DNA"/>
</dbReference>
<dbReference type="InterPro" id="IPR032675">
    <property type="entry name" value="LRR_dom_sf"/>
</dbReference>
<dbReference type="Pfam" id="PF00595">
    <property type="entry name" value="PDZ"/>
    <property type="match status" value="1"/>
</dbReference>
<name>A0A9Q0N188_9DIPT</name>